<dbReference type="Pfam" id="PF19291">
    <property type="entry name" value="TREH_N"/>
    <property type="match status" value="1"/>
</dbReference>
<reference evidence="3 4" key="1">
    <citation type="submission" date="2014-02" db="EMBL/GenBank/DDBJ databases">
        <title>The small core and large imbalanced accessory genome model reveals a collaborative survival strategy of Sorangium cellulosum strains in nature.</title>
        <authorList>
            <person name="Han K."/>
            <person name="Peng R."/>
            <person name="Blom J."/>
            <person name="Li Y.-Z."/>
        </authorList>
    </citation>
    <scope>NUCLEOTIDE SEQUENCE [LARGE SCALE GENOMIC DNA]</scope>
    <source>
        <strain evidence="3 4">So0149</strain>
    </source>
</reference>
<organism evidence="3 4">
    <name type="scientific">Sorangium cellulosum</name>
    <name type="common">Polyangium cellulosum</name>
    <dbReference type="NCBI Taxonomy" id="56"/>
    <lineage>
        <taxon>Bacteria</taxon>
        <taxon>Pseudomonadati</taxon>
        <taxon>Myxococcota</taxon>
        <taxon>Polyangia</taxon>
        <taxon>Polyangiales</taxon>
        <taxon>Polyangiaceae</taxon>
        <taxon>Sorangium</taxon>
    </lineage>
</organism>
<dbReference type="SUPFAM" id="SSF48208">
    <property type="entry name" value="Six-hairpin glycosidases"/>
    <property type="match status" value="1"/>
</dbReference>
<evidence type="ECO:0000313" key="4">
    <source>
        <dbReference type="Proteomes" id="UP000075515"/>
    </source>
</evidence>
<name>A0A150SFL5_SORCE</name>
<sequence length="611" mass="66411">MKLSALRAERGYLPLEDHGLLGDGTTAALVGRDGAVVWLCAPRFDSPPVFCRILDAARGGAFTVSPDILVASGQRYIEDTGILVTEMQSPTGLLRVTDALTLRSGAVLSEDVAAGRAELLRLAEVVEGSVDVRIDVAPYGGAAVSQERGGLRLRCGARPELELYLMSSLELTGMTTTVRLRAGERLHVALRLRSAHRHRAVPPEQLLDATADAWRRWASGIQYDGPARALVRRAALTLKLLDHFESGAMVAAPTSSLPEVVGGARNWDYRYAWIRDAAFSVHALRRIGLAAEAWGFLGWALDAADRDGRPRVLYDLDGEPPPPERLCERLEGYRGSRPVRWGNAAMDQKQHDVFGEIIDCAYQWSSRGGDIRPGLWSRLVPLLDGAAREWRQPDHGIWEVRSAGRPFTYSAALCQVALDRGWRLAERHGLPGDIDGLRRKAEEIRRAILEEAWDPRVRAITSALGGGPLDASALALPLRRVIAADHPRMIATTEAIATGLRAGDGLLYRYLPGEYDDGVAESGEGAFLLCSFWLVDNLTAQGRVDEALSLYKELCARASPLGLLPEQIEPATGAFVGNFPQAFSHVGLIASGVSLARALGQRGRGRDQENG</sequence>
<evidence type="ECO:0000259" key="2">
    <source>
        <dbReference type="Pfam" id="PF19291"/>
    </source>
</evidence>
<evidence type="ECO:0000259" key="1">
    <source>
        <dbReference type="Pfam" id="PF00723"/>
    </source>
</evidence>
<proteinExistence type="predicted"/>
<dbReference type="PANTHER" id="PTHR31616">
    <property type="entry name" value="TREHALASE"/>
    <property type="match status" value="1"/>
</dbReference>
<dbReference type="AlphaFoldDB" id="A0A150SFL5"/>
<dbReference type="InterPro" id="IPR011613">
    <property type="entry name" value="GH15-like"/>
</dbReference>
<dbReference type="InterPro" id="IPR045582">
    <property type="entry name" value="Trehalase-like_N"/>
</dbReference>
<dbReference type="Gene3D" id="1.50.10.10">
    <property type="match status" value="1"/>
</dbReference>
<dbReference type="PANTHER" id="PTHR31616:SF0">
    <property type="entry name" value="GLUCAN 1,4-ALPHA-GLUCOSIDASE"/>
    <property type="match status" value="1"/>
</dbReference>
<evidence type="ECO:0000313" key="3">
    <source>
        <dbReference type="EMBL" id="KYF91167.1"/>
    </source>
</evidence>
<dbReference type="InterPro" id="IPR008928">
    <property type="entry name" value="6-hairpin_glycosidase_sf"/>
</dbReference>
<gene>
    <name evidence="3" type="ORF">BE18_31500</name>
</gene>
<feature type="domain" description="GH15-like" evidence="1">
    <location>
        <begin position="227"/>
        <end position="590"/>
    </location>
</feature>
<dbReference type="GO" id="GO:0005975">
    <property type="term" value="P:carbohydrate metabolic process"/>
    <property type="evidence" value="ECO:0007669"/>
    <property type="project" value="InterPro"/>
</dbReference>
<feature type="domain" description="Trehalase-like N-terminal" evidence="2">
    <location>
        <begin position="14"/>
        <end position="159"/>
    </location>
</feature>
<dbReference type="EMBL" id="JEMC01002065">
    <property type="protein sequence ID" value="KYF91167.1"/>
    <property type="molecule type" value="Genomic_DNA"/>
</dbReference>
<accession>A0A150SFL5</accession>
<dbReference type="InterPro" id="IPR012341">
    <property type="entry name" value="6hp_glycosidase-like_sf"/>
</dbReference>
<protein>
    <submittedName>
        <fullName evidence="3">Glycoside hydrolase family 15</fullName>
    </submittedName>
</protein>
<comment type="caution">
    <text evidence="3">The sequence shown here is derived from an EMBL/GenBank/DDBJ whole genome shotgun (WGS) entry which is preliminary data.</text>
</comment>
<dbReference type="GO" id="GO:0004553">
    <property type="term" value="F:hydrolase activity, hydrolyzing O-glycosyl compounds"/>
    <property type="evidence" value="ECO:0007669"/>
    <property type="project" value="UniProtKB-ARBA"/>
</dbReference>
<dbReference type="Proteomes" id="UP000075515">
    <property type="component" value="Unassembled WGS sequence"/>
</dbReference>
<dbReference type="Pfam" id="PF00723">
    <property type="entry name" value="Glyco_hydro_15"/>
    <property type="match status" value="1"/>
</dbReference>
<keyword evidence="3" id="KW-0378">Hydrolase</keyword>